<evidence type="ECO:0000313" key="8">
    <source>
        <dbReference type="Proteomes" id="UP000622860"/>
    </source>
</evidence>
<evidence type="ECO:0000256" key="3">
    <source>
        <dbReference type="ARBA" id="ARBA00022630"/>
    </source>
</evidence>
<evidence type="ECO:0000259" key="5">
    <source>
        <dbReference type="Pfam" id="PF02852"/>
    </source>
</evidence>
<reference evidence="7" key="1">
    <citation type="journal article" date="2014" name="Int. J. Syst. Evol. Microbiol.">
        <title>Complete genome sequence of Corynebacterium casei LMG S-19264T (=DSM 44701T), isolated from a smear-ripened cheese.</title>
        <authorList>
            <consortium name="US DOE Joint Genome Institute (JGI-PGF)"/>
            <person name="Walter F."/>
            <person name="Albersmeier A."/>
            <person name="Kalinowski J."/>
            <person name="Ruckert C."/>
        </authorList>
    </citation>
    <scope>NUCLEOTIDE SEQUENCE</scope>
    <source>
        <strain evidence="7">CGMCC 1.12754</strain>
    </source>
</reference>
<dbReference type="SUPFAM" id="SSF51905">
    <property type="entry name" value="FAD/NAD(P)-binding domain"/>
    <property type="match status" value="2"/>
</dbReference>
<dbReference type="NCBIfam" id="NF010037">
    <property type="entry name" value="PRK13512.1"/>
    <property type="match status" value="1"/>
</dbReference>
<dbReference type="InterPro" id="IPR036188">
    <property type="entry name" value="FAD/NAD-bd_sf"/>
</dbReference>
<dbReference type="EMBL" id="BMFR01000006">
    <property type="protein sequence ID" value="GGG74652.1"/>
    <property type="molecule type" value="Genomic_DNA"/>
</dbReference>
<dbReference type="PRINTS" id="PR00411">
    <property type="entry name" value="PNDRDTASEI"/>
</dbReference>
<dbReference type="SUPFAM" id="SSF55424">
    <property type="entry name" value="FAD/NAD-linked reductases, dimerisation (C-terminal) domain"/>
    <property type="match status" value="1"/>
</dbReference>
<dbReference type="PRINTS" id="PR00368">
    <property type="entry name" value="FADPNR"/>
</dbReference>
<proteinExistence type="inferred from homology"/>
<comment type="similarity">
    <text evidence="2">Belongs to the class-III pyridine nucleotide-disulfide oxidoreductase family.</text>
</comment>
<evidence type="ECO:0000256" key="4">
    <source>
        <dbReference type="ARBA" id="ARBA00022827"/>
    </source>
</evidence>
<dbReference type="Proteomes" id="UP000622860">
    <property type="component" value="Unassembled WGS sequence"/>
</dbReference>
<dbReference type="GO" id="GO:0016491">
    <property type="term" value="F:oxidoreductase activity"/>
    <property type="evidence" value="ECO:0007669"/>
    <property type="project" value="InterPro"/>
</dbReference>
<dbReference type="InterPro" id="IPR004099">
    <property type="entry name" value="Pyr_nucl-diS_OxRdtase_dimer"/>
</dbReference>
<dbReference type="Pfam" id="PF07992">
    <property type="entry name" value="Pyr_redox_2"/>
    <property type="match status" value="1"/>
</dbReference>
<sequence length="449" mass="48585">MPKKILIVGGVGGGSTVASQIRRLDQDSKIILFEKGEHIAFSNCGMPYFIGKTVKEREDLLRDADSFAKKYQVEVRINTKVTDIDRTTKHVTYETGAETHQESYDTLILSPGASAFVPEIKGRNENNSFTLRTIPDMDRINAFIKDKKPRSCAIVGGGFVGLEMAENVKKLNMDCAIIDRSEHVMKLVDKDMAAIIQEHLEAKGVNLLLKNSLDAFTDNGETLQLSDNKSLQADMTILAIGIKPNTKLADQAGLTIGKTGAIVVNEYMQTSDPDIYALGDAAETADYLIDTPSNVALAWPAHRQAYIIANHLADTAAPYAGTLGSSILKVFDLTVAMTGHNSASLTEKGIPFQEVRHDALSNAGYFPGAEKISIKLLFKPGDGKILGAQIIGEKGADKRLAVIATAIKGNLSVADLAELELAYAPPYSSPKDPLNIIGYKAESMIEKQS</sequence>
<keyword evidence="8" id="KW-1185">Reference proteome</keyword>
<evidence type="ECO:0000313" key="7">
    <source>
        <dbReference type="EMBL" id="GGG74652.1"/>
    </source>
</evidence>
<protein>
    <submittedName>
        <fullName evidence="7">NADH dehydrogenase</fullName>
    </submittedName>
</protein>
<accession>A0A917HBX6</accession>
<evidence type="ECO:0000256" key="1">
    <source>
        <dbReference type="ARBA" id="ARBA00001974"/>
    </source>
</evidence>
<keyword evidence="4" id="KW-0274">FAD</keyword>
<dbReference type="InterPro" id="IPR016156">
    <property type="entry name" value="FAD/NAD-linked_Rdtase_dimer_sf"/>
</dbReference>
<organism evidence="7 8">
    <name type="scientific">Virgibacillus oceani</name>
    <dbReference type="NCBI Taxonomy" id="1479511"/>
    <lineage>
        <taxon>Bacteria</taxon>
        <taxon>Bacillati</taxon>
        <taxon>Bacillota</taxon>
        <taxon>Bacilli</taxon>
        <taxon>Bacillales</taxon>
        <taxon>Bacillaceae</taxon>
        <taxon>Virgibacillus</taxon>
    </lineage>
</organism>
<dbReference type="InterPro" id="IPR023753">
    <property type="entry name" value="FAD/NAD-binding_dom"/>
</dbReference>
<evidence type="ECO:0000259" key="6">
    <source>
        <dbReference type="Pfam" id="PF07992"/>
    </source>
</evidence>
<dbReference type="AlphaFoldDB" id="A0A917HBX6"/>
<dbReference type="PANTHER" id="PTHR43429">
    <property type="entry name" value="PYRIDINE NUCLEOTIDE-DISULFIDE OXIDOREDUCTASE DOMAIN-CONTAINING"/>
    <property type="match status" value="1"/>
</dbReference>
<comment type="cofactor">
    <cofactor evidence="1">
        <name>FAD</name>
        <dbReference type="ChEBI" id="CHEBI:57692"/>
    </cofactor>
</comment>
<gene>
    <name evidence="7" type="primary">ndh</name>
    <name evidence="7" type="ORF">GCM10011398_19180</name>
</gene>
<dbReference type="Gene3D" id="3.50.50.60">
    <property type="entry name" value="FAD/NAD(P)-binding domain"/>
    <property type="match status" value="2"/>
</dbReference>
<feature type="domain" description="Pyridine nucleotide-disulphide oxidoreductase dimerisation" evidence="5">
    <location>
        <begin position="328"/>
        <end position="428"/>
    </location>
</feature>
<comment type="caution">
    <text evidence="7">The sequence shown here is derived from an EMBL/GenBank/DDBJ whole genome shotgun (WGS) entry which is preliminary data.</text>
</comment>
<dbReference type="RefSeq" id="WP_188455166.1">
    <property type="nucleotide sequence ID" value="NZ_BMFR01000006.1"/>
</dbReference>
<reference evidence="7" key="2">
    <citation type="submission" date="2020-09" db="EMBL/GenBank/DDBJ databases">
        <authorList>
            <person name="Sun Q."/>
            <person name="Zhou Y."/>
        </authorList>
    </citation>
    <scope>NUCLEOTIDE SEQUENCE</scope>
    <source>
        <strain evidence="7">CGMCC 1.12754</strain>
    </source>
</reference>
<feature type="domain" description="FAD/NAD(P)-binding" evidence="6">
    <location>
        <begin position="4"/>
        <end position="303"/>
    </location>
</feature>
<keyword evidence="3" id="KW-0285">Flavoprotein</keyword>
<dbReference type="Pfam" id="PF02852">
    <property type="entry name" value="Pyr_redox_dim"/>
    <property type="match status" value="1"/>
</dbReference>
<evidence type="ECO:0000256" key="2">
    <source>
        <dbReference type="ARBA" id="ARBA00009130"/>
    </source>
</evidence>
<name>A0A917HBX6_9BACI</name>
<dbReference type="InterPro" id="IPR050260">
    <property type="entry name" value="FAD-bd_OxRdtase"/>
</dbReference>